<dbReference type="EMBL" id="BGZK01000908">
    <property type="protein sequence ID" value="GBP64756.1"/>
    <property type="molecule type" value="Genomic_DNA"/>
</dbReference>
<dbReference type="Proteomes" id="UP000299102">
    <property type="component" value="Unassembled WGS sequence"/>
</dbReference>
<gene>
    <name evidence="2" type="ORF">EVAR_14952_1</name>
</gene>
<dbReference type="AlphaFoldDB" id="A0A4C1XLH9"/>
<feature type="region of interest" description="Disordered" evidence="1">
    <location>
        <begin position="36"/>
        <end position="56"/>
    </location>
</feature>
<keyword evidence="3" id="KW-1185">Reference proteome</keyword>
<accession>A0A4C1XLH9</accession>
<reference evidence="2 3" key="1">
    <citation type="journal article" date="2019" name="Commun. Biol.">
        <title>The bagworm genome reveals a unique fibroin gene that provides high tensile strength.</title>
        <authorList>
            <person name="Kono N."/>
            <person name="Nakamura H."/>
            <person name="Ohtoshi R."/>
            <person name="Tomita M."/>
            <person name="Numata K."/>
            <person name="Arakawa K."/>
        </authorList>
    </citation>
    <scope>NUCLEOTIDE SEQUENCE [LARGE SCALE GENOMIC DNA]</scope>
</reference>
<evidence type="ECO:0000313" key="3">
    <source>
        <dbReference type="Proteomes" id="UP000299102"/>
    </source>
</evidence>
<sequence>MLIPIGVKIKEFFLDSCEAARNSWCTLKPRQIVYGHKKKDRVSRTSGGQTDGRTDRQKRKLRILLFVKAHELLARSPRWTSGYVCKFPELVGPQASAAGRHIGS</sequence>
<proteinExistence type="predicted"/>
<name>A0A4C1XLH9_EUMVA</name>
<evidence type="ECO:0000313" key="2">
    <source>
        <dbReference type="EMBL" id="GBP64756.1"/>
    </source>
</evidence>
<comment type="caution">
    <text evidence="2">The sequence shown here is derived from an EMBL/GenBank/DDBJ whole genome shotgun (WGS) entry which is preliminary data.</text>
</comment>
<protein>
    <submittedName>
        <fullName evidence="2">Uncharacterized protein</fullName>
    </submittedName>
</protein>
<evidence type="ECO:0000256" key="1">
    <source>
        <dbReference type="SAM" id="MobiDB-lite"/>
    </source>
</evidence>
<organism evidence="2 3">
    <name type="scientific">Eumeta variegata</name>
    <name type="common">Bagworm moth</name>
    <name type="synonym">Eumeta japonica</name>
    <dbReference type="NCBI Taxonomy" id="151549"/>
    <lineage>
        <taxon>Eukaryota</taxon>
        <taxon>Metazoa</taxon>
        <taxon>Ecdysozoa</taxon>
        <taxon>Arthropoda</taxon>
        <taxon>Hexapoda</taxon>
        <taxon>Insecta</taxon>
        <taxon>Pterygota</taxon>
        <taxon>Neoptera</taxon>
        <taxon>Endopterygota</taxon>
        <taxon>Lepidoptera</taxon>
        <taxon>Glossata</taxon>
        <taxon>Ditrysia</taxon>
        <taxon>Tineoidea</taxon>
        <taxon>Psychidae</taxon>
        <taxon>Oiketicinae</taxon>
        <taxon>Eumeta</taxon>
    </lineage>
</organism>